<dbReference type="SUPFAM" id="SSF46785">
    <property type="entry name" value="Winged helix' DNA-binding domain"/>
    <property type="match status" value="1"/>
</dbReference>
<dbReference type="InterPro" id="IPR036388">
    <property type="entry name" value="WH-like_DNA-bd_sf"/>
</dbReference>
<dbReference type="Gene3D" id="3.30.1490.190">
    <property type="match status" value="1"/>
</dbReference>
<dbReference type="InterPro" id="IPR043135">
    <property type="entry name" value="Fur_C"/>
</dbReference>
<keyword evidence="6" id="KW-0804">Transcription</keyword>
<gene>
    <name evidence="7" type="ORF">P8V03_13845</name>
</gene>
<keyword evidence="3" id="KW-0862">Zinc</keyword>
<reference evidence="7 8" key="1">
    <citation type="submission" date="2023-04" db="EMBL/GenBank/DDBJ databases">
        <title>Clostridium tannerae sp. nov., isolated from the fecal material of an alpaca.</title>
        <authorList>
            <person name="Miller S."/>
            <person name="Hendry M."/>
            <person name="King J."/>
            <person name="Sankaranarayanan K."/>
            <person name="Lawson P.A."/>
        </authorList>
    </citation>
    <scope>NUCLEOTIDE SEQUENCE [LARGE SCALE GENOMIC DNA]</scope>
    <source>
        <strain evidence="7 8">A1-XYC3</strain>
    </source>
</reference>
<dbReference type="InterPro" id="IPR036390">
    <property type="entry name" value="WH_DNA-bd_sf"/>
</dbReference>
<dbReference type="RefSeq" id="WP_428978980.1">
    <property type="nucleotide sequence ID" value="NZ_JARUJP010000017.1"/>
</dbReference>
<keyword evidence="8" id="KW-1185">Reference proteome</keyword>
<evidence type="ECO:0000256" key="1">
    <source>
        <dbReference type="ARBA" id="ARBA00007957"/>
    </source>
</evidence>
<dbReference type="InterPro" id="IPR002481">
    <property type="entry name" value="FUR"/>
</dbReference>
<dbReference type="Pfam" id="PF01475">
    <property type="entry name" value="FUR"/>
    <property type="match status" value="1"/>
</dbReference>
<dbReference type="Gene3D" id="1.10.10.10">
    <property type="entry name" value="Winged helix-like DNA-binding domain superfamily/Winged helix DNA-binding domain"/>
    <property type="match status" value="1"/>
</dbReference>
<keyword evidence="4" id="KW-0805">Transcription regulation</keyword>
<organism evidence="7 8">
    <name type="scientific">Clostridium tanneri</name>
    <dbReference type="NCBI Taxonomy" id="3037988"/>
    <lineage>
        <taxon>Bacteria</taxon>
        <taxon>Bacillati</taxon>
        <taxon>Bacillota</taxon>
        <taxon>Clostridia</taxon>
        <taxon>Eubacteriales</taxon>
        <taxon>Clostridiaceae</taxon>
        <taxon>Clostridium</taxon>
    </lineage>
</organism>
<protein>
    <submittedName>
        <fullName evidence="7">Fur family transcriptional regulator</fullName>
    </submittedName>
</protein>
<keyword evidence="2" id="KW-0678">Repressor</keyword>
<comment type="caution">
    <text evidence="7">The sequence shown here is derived from an EMBL/GenBank/DDBJ whole genome shotgun (WGS) entry which is preliminary data.</text>
</comment>
<evidence type="ECO:0000256" key="4">
    <source>
        <dbReference type="ARBA" id="ARBA00023015"/>
    </source>
</evidence>
<accession>A0ABU4JVT2</accession>
<name>A0ABU4JVT2_9CLOT</name>
<evidence type="ECO:0000313" key="7">
    <source>
        <dbReference type="EMBL" id="MDW8802233.1"/>
    </source>
</evidence>
<sequence>MEIEQYLRQHGIKVTKGRIAVLDIICKSDGAVSVEYIFEECKRCGMNIDLSTVYRSLELFEGKNIVGKFDLGKGKYSYALKKEDHKHVLQCKLCHKEVEIDCPMQQIKELIKDKTGFVFDKEELDIKLEGVCEECRKQE</sequence>
<proteinExistence type="inferred from homology"/>
<evidence type="ECO:0000256" key="5">
    <source>
        <dbReference type="ARBA" id="ARBA00023125"/>
    </source>
</evidence>
<dbReference type="EMBL" id="JARUJP010000017">
    <property type="protein sequence ID" value="MDW8802233.1"/>
    <property type="molecule type" value="Genomic_DNA"/>
</dbReference>
<evidence type="ECO:0000256" key="3">
    <source>
        <dbReference type="ARBA" id="ARBA00022833"/>
    </source>
</evidence>
<dbReference type="Proteomes" id="UP001281656">
    <property type="component" value="Unassembled WGS sequence"/>
</dbReference>
<evidence type="ECO:0000256" key="2">
    <source>
        <dbReference type="ARBA" id="ARBA00022491"/>
    </source>
</evidence>
<keyword evidence="5" id="KW-0238">DNA-binding</keyword>
<comment type="similarity">
    <text evidence="1">Belongs to the Fur family.</text>
</comment>
<dbReference type="CDD" id="cd07153">
    <property type="entry name" value="Fur_like"/>
    <property type="match status" value="1"/>
</dbReference>
<evidence type="ECO:0000256" key="6">
    <source>
        <dbReference type="ARBA" id="ARBA00023163"/>
    </source>
</evidence>
<dbReference type="PANTHER" id="PTHR33202">
    <property type="entry name" value="ZINC UPTAKE REGULATION PROTEIN"/>
    <property type="match status" value="1"/>
</dbReference>
<evidence type="ECO:0000313" key="8">
    <source>
        <dbReference type="Proteomes" id="UP001281656"/>
    </source>
</evidence>
<dbReference type="PANTHER" id="PTHR33202:SF8">
    <property type="entry name" value="PEROXIDE-RESPONSIVE REPRESSOR PERR"/>
    <property type="match status" value="1"/>
</dbReference>